<dbReference type="Proteomes" id="UP000178999">
    <property type="component" value="Unassembled WGS sequence"/>
</dbReference>
<sequence>MKKVLLDTNPILRFLLNDIPAQAQKTNGLFENAKAGKIKIIIPQIIIFEAYFVLAKYYEFDKKTIINYLQFILSTPYLIIEDRSVFLKSIAIFSSKNISFVDSFLVAKSTLENIVLFTFDKKLAVK</sequence>
<comment type="caution">
    <text evidence="2">The sequence shown here is derived from an EMBL/GenBank/DDBJ whole genome shotgun (WGS) entry which is preliminary data.</text>
</comment>
<name>A0A1F8CS15_9BACT</name>
<accession>A0A1F8CS15</accession>
<feature type="domain" description="PIN" evidence="1">
    <location>
        <begin position="4"/>
        <end position="124"/>
    </location>
</feature>
<reference evidence="2 3" key="1">
    <citation type="journal article" date="2016" name="Nat. Commun.">
        <title>Thousands of microbial genomes shed light on interconnected biogeochemical processes in an aquifer system.</title>
        <authorList>
            <person name="Anantharaman K."/>
            <person name="Brown C.T."/>
            <person name="Hug L.A."/>
            <person name="Sharon I."/>
            <person name="Castelle C.J."/>
            <person name="Probst A.J."/>
            <person name="Thomas B.C."/>
            <person name="Singh A."/>
            <person name="Wilkins M.J."/>
            <person name="Karaoz U."/>
            <person name="Brodie E.L."/>
            <person name="Williams K.H."/>
            <person name="Hubbard S.S."/>
            <person name="Banfield J.F."/>
        </authorList>
    </citation>
    <scope>NUCLEOTIDE SEQUENCE [LARGE SCALE GENOMIC DNA]</scope>
</reference>
<dbReference type="STRING" id="1802538.A2382_02735"/>
<dbReference type="AlphaFoldDB" id="A0A1F8CS15"/>
<dbReference type="SUPFAM" id="SSF88723">
    <property type="entry name" value="PIN domain-like"/>
    <property type="match status" value="1"/>
</dbReference>
<protein>
    <recommendedName>
        <fullName evidence="1">PIN domain-containing protein</fullName>
    </recommendedName>
</protein>
<evidence type="ECO:0000313" key="2">
    <source>
        <dbReference type="EMBL" id="OGM79127.1"/>
    </source>
</evidence>
<dbReference type="InterPro" id="IPR029060">
    <property type="entry name" value="PIN-like_dom_sf"/>
</dbReference>
<dbReference type="EMBL" id="MGHY01000019">
    <property type="protein sequence ID" value="OGM79127.1"/>
    <property type="molecule type" value="Genomic_DNA"/>
</dbReference>
<dbReference type="Pfam" id="PF01850">
    <property type="entry name" value="PIN"/>
    <property type="match status" value="1"/>
</dbReference>
<dbReference type="InterPro" id="IPR002716">
    <property type="entry name" value="PIN_dom"/>
</dbReference>
<dbReference type="Gene3D" id="3.40.50.1010">
    <property type="entry name" value="5'-nuclease"/>
    <property type="match status" value="1"/>
</dbReference>
<gene>
    <name evidence="2" type="ORF">A2382_02735</name>
</gene>
<evidence type="ECO:0000259" key="1">
    <source>
        <dbReference type="Pfam" id="PF01850"/>
    </source>
</evidence>
<evidence type="ECO:0000313" key="3">
    <source>
        <dbReference type="Proteomes" id="UP000178999"/>
    </source>
</evidence>
<organism evidence="2 3">
    <name type="scientific">Candidatus Woesebacteria bacterium RIFOXYB1_FULL_38_16</name>
    <dbReference type="NCBI Taxonomy" id="1802538"/>
    <lineage>
        <taxon>Bacteria</taxon>
        <taxon>Candidatus Woeseibacteriota</taxon>
    </lineage>
</organism>
<proteinExistence type="predicted"/>